<sequence length="111" mass="12115">MLWLYIQFTATSSLMFTSRFAILTLLTFLAGANAGCATCNRTLEVGTTNYRLVNSTLQSAKGYICTYEDDAGDVATCEYYVNGGYYMDGGNLCQHASSLCEVLSARGLTRE</sequence>
<dbReference type="GeneID" id="64605860"/>
<organism evidence="2 3">
    <name type="scientific">Suillus plorans</name>
    <dbReference type="NCBI Taxonomy" id="116603"/>
    <lineage>
        <taxon>Eukaryota</taxon>
        <taxon>Fungi</taxon>
        <taxon>Dikarya</taxon>
        <taxon>Basidiomycota</taxon>
        <taxon>Agaricomycotina</taxon>
        <taxon>Agaricomycetes</taxon>
        <taxon>Agaricomycetidae</taxon>
        <taxon>Boletales</taxon>
        <taxon>Suillineae</taxon>
        <taxon>Suillaceae</taxon>
        <taxon>Suillus</taxon>
    </lineage>
</organism>
<proteinExistence type="predicted"/>
<evidence type="ECO:0000313" key="3">
    <source>
        <dbReference type="Proteomes" id="UP000719766"/>
    </source>
</evidence>
<accession>A0A9P7AE80</accession>
<dbReference type="EMBL" id="JABBWE010000077">
    <property type="protein sequence ID" value="KAG1787626.1"/>
    <property type="molecule type" value="Genomic_DNA"/>
</dbReference>
<keyword evidence="3" id="KW-1185">Reference proteome</keyword>
<dbReference type="AlphaFoldDB" id="A0A9P7AE80"/>
<evidence type="ECO:0000313" key="2">
    <source>
        <dbReference type="EMBL" id="KAG1787626.1"/>
    </source>
</evidence>
<gene>
    <name evidence="2" type="ORF">HD556DRAFT_948370</name>
</gene>
<reference evidence="2" key="1">
    <citation type="journal article" date="2020" name="New Phytol.">
        <title>Comparative genomics reveals dynamic genome evolution in host specialist ectomycorrhizal fungi.</title>
        <authorList>
            <person name="Lofgren L.A."/>
            <person name="Nguyen N.H."/>
            <person name="Vilgalys R."/>
            <person name="Ruytinx J."/>
            <person name="Liao H.L."/>
            <person name="Branco S."/>
            <person name="Kuo A."/>
            <person name="LaButti K."/>
            <person name="Lipzen A."/>
            <person name="Andreopoulos W."/>
            <person name="Pangilinan J."/>
            <person name="Riley R."/>
            <person name="Hundley H."/>
            <person name="Na H."/>
            <person name="Barry K."/>
            <person name="Grigoriev I.V."/>
            <person name="Stajich J.E."/>
            <person name="Kennedy P.G."/>
        </authorList>
    </citation>
    <scope>NUCLEOTIDE SEQUENCE</scope>
    <source>
        <strain evidence="2">S12</strain>
    </source>
</reference>
<feature type="signal peptide" evidence="1">
    <location>
        <begin position="1"/>
        <end position="34"/>
    </location>
</feature>
<name>A0A9P7AE80_9AGAM</name>
<dbReference type="OrthoDB" id="2605868at2759"/>
<dbReference type="RefSeq" id="XP_041154957.1">
    <property type="nucleotide sequence ID" value="XM_041312096.1"/>
</dbReference>
<dbReference type="Proteomes" id="UP000719766">
    <property type="component" value="Unassembled WGS sequence"/>
</dbReference>
<evidence type="ECO:0000256" key="1">
    <source>
        <dbReference type="SAM" id="SignalP"/>
    </source>
</evidence>
<comment type="caution">
    <text evidence="2">The sequence shown here is derived from an EMBL/GenBank/DDBJ whole genome shotgun (WGS) entry which is preliminary data.</text>
</comment>
<keyword evidence="1" id="KW-0732">Signal</keyword>
<feature type="chain" id="PRO_5040162498" evidence="1">
    <location>
        <begin position="35"/>
        <end position="111"/>
    </location>
</feature>
<protein>
    <submittedName>
        <fullName evidence="2">Uncharacterized protein</fullName>
    </submittedName>
</protein>